<name>A0AAW1HV84_POPJA</name>
<dbReference type="Proteomes" id="UP001458880">
    <property type="component" value="Unassembled WGS sequence"/>
</dbReference>
<accession>A0AAW1HV84</accession>
<reference evidence="2 3" key="1">
    <citation type="journal article" date="2024" name="BMC Genomics">
        <title>De novo assembly and annotation of Popillia japonica's genome with initial clues to its potential as an invasive pest.</title>
        <authorList>
            <person name="Cucini C."/>
            <person name="Boschi S."/>
            <person name="Funari R."/>
            <person name="Cardaioli E."/>
            <person name="Iannotti N."/>
            <person name="Marturano G."/>
            <person name="Paoli F."/>
            <person name="Bruttini M."/>
            <person name="Carapelli A."/>
            <person name="Frati F."/>
            <person name="Nardi F."/>
        </authorList>
    </citation>
    <scope>NUCLEOTIDE SEQUENCE [LARGE SCALE GENOMIC DNA]</scope>
    <source>
        <strain evidence="2">DMR45628</strain>
    </source>
</reference>
<dbReference type="PANTHER" id="PTHR34449">
    <property type="entry name" value="RHO TERMINATION FACTOR"/>
    <property type="match status" value="1"/>
</dbReference>
<dbReference type="InterPro" id="IPR011112">
    <property type="entry name" value="Rho-like_N"/>
</dbReference>
<dbReference type="Pfam" id="PF07498">
    <property type="entry name" value="Rho_N"/>
    <property type="match status" value="1"/>
</dbReference>
<comment type="caution">
    <text evidence="2">The sequence shown here is derived from an EMBL/GenBank/DDBJ whole genome shotgun (WGS) entry which is preliminary data.</text>
</comment>
<dbReference type="AlphaFoldDB" id="A0AAW1HV84"/>
<evidence type="ECO:0000313" key="3">
    <source>
        <dbReference type="Proteomes" id="UP001458880"/>
    </source>
</evidence>
<protein>
    <submittedName>
        <fullName evidence="2">Rho termination factor, N-terminal domain</fullName>
    </submittedName>
</protein>
<dbReference type="EMBL" id="JASPKY010000881">
    <property type="protein sequence ID" value="KAK9680670.1"/>
    <property type="molecule type" value="Genomic_DNA"/>
</dbReference>
<keyword evidence="3" id="KW-1185">Reference proteome</keyword>
<dbReference type="PANTHER" id="PTHR34449:SF2">
    <property type="entry name" value="RHO TERMINATION FACTOR"/>
    <property type="match status" value="1"/>
</dbReference>
<dbReference type="InterPro" id="IPR036269">
    <property type="entry name" value="Rho_N_sf"/>
</dbReference>
<evidence type="ECO:0000313" key="2">
    <source>
        <dbReference type="EMBL" id="KAK9680670.1"/>
    </source>
</evidence>
<gene>
    <name evidence="2" type="ORF">QE152_g38932</name>
</gene>
<dbReference type="InterPro" id="IPR036361">
    <property type="entry name" value="SAP_dom_sf"/>
</dbReference>
<sequence length="100" mass="10848">MVNSAIKNLKDGALSETIVVNYIGNYYMKGWITEDEMQIALARVIAIAAGEPDPADIIDYESMTLTELKALAKERGLSGYSSMSKSELIALLESGGETEE</sequence>
<evidence type="ECO:0000259" key="1">
    <source>
        <dbReference type="SMART" id="SM00959"/>
    </source>
</evidence>
<dbReference type="SUPFAM" id="SSF68912">
    <property type="entry name" value="Rho N-terminal domain-like"/>
    <property type="match status" value="1"/>
</dbReference>
<dbReference type="GO" id="GO:0006353">
    <property type="term" value="P:DNA-templated transcription termination"/>
    <property type="evidence" value="ECO:0007669"/>
    <property type="project" value="InterPro"/>
</dbReference>
<dbReference type="Gene3D" id="1.10.720.30">
    <property type="entry name" value="SAP domain"/>
    <property type="match status" value="1"/>
</dbReference>
<dbReference type="SMART" id="SM00959">
    <property type="entry name" value="Rho_N"/>
    <property type="match status" value="1"/>
</dbReference>
<proteinExistence type="predicted"/>
<organism evidence="2 3">
    <name type="scientific">Popillia japonica</name>
    <name type="common">Japanese beetle</name>
    <dbReference type="NCBI Taxonomy" id="7064"/>
    <lineage>
        <taxon>Eukaryota</taxon>
        <taxon>Metazoa</taxon>
        <taxon>Ecdysozoa</taxon>
        <taxon>Arthropoda</taxon>
        <taxon>Hexapoda</taxon>
        <taxon>Insecta</taxon>
        <taxon>Pterygota</taxon>
        <taxon>Neoptera</taxon>
        <taxon>Endopterygota</taxon>
        <taxon>Coleoptera</taxon>
        <taxon>Polyphaga</taxon>
        <taxon>Scarabaeiformia</taxon>
        <taxon>Scarabaeidae</taxon>
        <taxon>Rutelinae</taxon>
        <taxon>Popillia</taxon>
    </lineage>
</organism>
<feature type="domain" description="Rho termination factor-like N-terminal" evidence="1">
    <location>
        <begin position="59"/>
        <end position="100"/>
    </location>
</feature>